<dbReference type="STRING" id="1413210.U472_04410"/>
<keyword evidence="2" id="KW-0808">Transferase</keyword>
<dbReference type="Gene3D" id="3.40.630.30">
    <property type="match status" value="1"/>
</dbReference>
<organism evidence="2 3">
    <name type="scientific">Orenia metallireducens</name>
    <dbReference type="NCBI Taxonomy" id="1413210"/>
    <lineage>
        <taxon>Bacteria</taxon>
        <taxon>Bacillati</taxon>
        <taxon>Bacillota</taxon>
        <taxon>Clostridia</taxon>
        <taxon>Halanaerobiales</taxon>
        <taxon>Halobacteroidaceae</taxon>
        <taxon>Orenia</taxon>
    </lineage>
</organism>
<dbReference type="RefSeq" id="WP_172431911.1">
    <property type="nucleotide sequence ID" value="NZ_OBDZ01000015.1"/>
</dbReference>
<name>A0A285H9Y6_9FIRM</name>
<feature type="domain" description="N-acetyltransferase" evidence="1">
    <location>
        <begin position="4"/>
        <end position="153"/>
    </location>
</feature>
<dbReference type="PROSITE" id="PS51186">
    <property type="entry name" value="GNAT"/>
    <property type="match status" value="1"/>
</dbReference>
<dbReference type="EMBL" id="OBDZ01000015">
    <property type="protein sequence ID" value="SNY31666.1"/>
    <property type="molecule type" value="Genomic_DNA"/>
</dbReference>
<dbReference type="Pfam" id="PF13527">
    <property type="entry name" value="Acetyltransf_9"/>
    <property type="match status" value="1"/>
</dbReference>
<gene>
    <name evidence="2" type="ORF">SAMN06265827_11540</name>
</gene>
<protein>
    <submittedName>
        <fullName evidence="2">Acetyltransferase (GNAT) domain-containing protein</fullName>
    </submittedName>
</protein>
<evidence type="ECO:0000313" key="3">
    <source>
        <dbReference type="Proteomes" id="UP000219573"/>
    </source>
</evidence>
<dbReference type="InterPro" id="IPR016181">
    <property type="entry name" value="Acyl_CoA_acyltransferase"/>
</dbReference>
<accession>A0A285H9Y6</accession>
<evidence type="ECO:0000259" key="1">
    <source>
        <dbReference type="PROSITE" id="PS51186"/>
    </source>
</evidence>
<evidence type="ECO:0000313" key="2">
    <source>
        <dbReference type="EMBL" id="SNY31666.1"/>
    </source>
</evidence>
<dbReference type="AlphaFoldDB" id="A0A285H9Y6"/>
<dbReference type="CDD" id="cd04301">
    <property type="entry name" value="NAT_SF"/>
    <property type="match status" value="1"/>
</dbReference>
<dbReference type="GO" id="GO:0016747">
    <property type="term" value="F:acyltransferase activity, transferring groups other than amino-acyl groups"/>
    <property type="evidence" value="ECO:0007669"/>
    <property type="project" value="InterPro"/>
</dbReference>
<dbReference type="SUPFAM" id="SSF55729">
    <property type="entry name" value="Acyl-CoA N-acyltransferases (Nat)"/>
    <property type="match status" value="1"/>
</dbReference>
<sequence>MTNIEYKIAKSKEEFESIKDLCQEVFAQEEMELIHDLAYNSPNKEENICFYAYDKKADKYVGTVSLIVMPIRYGQVILEAAEMGIVATAKNYQGRGINKKLTEMLLDKAEELGYNIIGIEGIPYFYRRYGFNYAVPMGSVNFNLDKVETKVDEEIIIREAKEEDIPFIVNNFKEASSKADLCTIKGEGIIKAQMLDYISSITRKRYLIIEKNQNKVGYLSLNSGDEVEICDISDNLSFEIYEVVLNYFKKQGKKSINIDIPQESKFVKLMERYDYNWKQWYSWQIRILDEFKFLTDIKPVLEERLSNSIYKNEQVDFYYDNYKDLIKFEIDNGQIDLVKEKREESHFGLKLNPQGAIKLFLGEKSMSEINSFLPDCQMNSKYQELVNILFPKMNSHFYMTY</sequence>
<keyword evidence="3" id="KW-1185">Reference proteome</keyword>
<proteinExistence type="predicted"/>
<dbReference type="InterPro" id="IPR000182">
    <property type="entry name" value="GNAT_dom"/>
</dbReference>
<dbReference type="Proteomes" id="UP000219573">
    <property type="component" value="Unassembled WGS sequence"/>
</dbReference>
<reference evidence="3" key="1">
    <citation type="submission" date="2017-09" db="EMBL/GenBank/DDBJ databases">
        <authorList>
            <person name="Varghese N."/>
            <person name="Submissions S."/>
        </authorList>
    </citation>
    <scope>NUCLEOTIDE SEQUENCE [LARGE SCALE GENOMIC DNA]</scope>
    <source>
        <strain evidence="3">MSL47</strain>
    </source>
</reference>